<dbReference type="AlphaFoldDB" id="A0A650EM18"/>
<name>A0A650EM18_9HELI</name>
<protein>
    <recommendedName>
        <fullName evidence="2">Outer membrane protein</fullName>
    </recommendedName>
</protein>
<reference evidence="1" key="1">
    <citation type="journal article" date="2020" name="J. ISSAAS">
        <title>Lactobacilli and other gastrointestinal microbiota of Peromyscus leucopus, reservoir host for agents of Lyme disease and other zoonoses in North America.</title>
        <authorList>
            <person name="Milovic A."/>
            <person name="Bassam K."/>
            <person name="Shao H."/>
            <person name="Chatzistamou I."/>
            <person name="Tufts D.M."/>
            <person name="Diuk-Wasser M."/>
            <person name="Barbour A.G."/>
        </authorList>
    </citation>
    <scope>NUCLEOTIDE SEQUENCE</scope>
    <source>
        <strain evidence="1">LL4</strain>
    </source>
</reference>
<dbReference type="InterPro" id="IPR003678">
    <property type="entry name" value="Put_OMP"/>
</dbReference>
<dbReference type="EMBL" id="MN577569">
    <property type="protein sequence ID" value="QGT50331.1"/>
    <property type="molecule type" value="Genomic_DNA"/>
</dbReference>
<gene>
    <name evidence="1" type="ORF">Helico5904_0030</name>
</gene>
<proteinExistence type="predicted"/>
<sequence>MRKILMFLLCLVGLESSLYSIDVGRWLLTGEPSGHMGMYYQGMTGGAPTFLDVNASLAYETSRYQGINIGGSFWAATPLFQSHSGDFSDVKKNFVFTELYASFVNPNRLSAYVGRFHTDSEWIKHYVQGAEINYDDIQNLKLDLIWAWKEAYVTEYRMDNYYNPYGSIGAIYFGATLDLPETPLKITPYFYAAPSTFASFGAKITIEMYARSVLLYGKMHFLSYISRSDKVIDHASNKGNGGFVWFEGGARWEGLSAGGGVISVAENGATGIDAFGQSSYFERREGLFYSNATTLYGFLEYDIKQYLQLDSAIRHTGIGSKRIFNWEVGISSRPVPNIKIGAKIIGMINTADFTLDNSIFANDGRNYLLTRVFGQVNF</sequence>
<dbReference type="Pfam" id="PF02521">
    <property type="entry name" value="HP_OMP_2"/>
    <property type="match status" value="1"/>
</dbReference>
<accession>A0A650EM18</accession>
<evidence type="ECO:0000313" key="1">
    <source>
        <dbReference type="EMBL" id="QGT50331.1"/>
    </source>
</evidence>
<organism evidence="1">
    <name type="scientific">uncultured Helicobacter sp</name>
    <dbReference type="NCBI Taxonomy" id="175537"/>
    <lineage>
        <taxon>Bacteria</taxon>
        <taxon>Pseudomonadati</taxon>
        <taxon>Campylobacterota</taxon>
        <taxon>Epsilonproteobacteria</taxon>
        <taxon>Campylobacterales</taxon>
        <taxon>Helicobacteraceae</taxon>
        <taxon>Helicobacter</taxon>
        <taxon>environmental samples</taxon>
    </lineage>
</organism>
<dbReference type="NCBIfam" id="NF033922">
    <property type="entry name" value="opr_porin_1"/>
    <property type="match status" value="1"/>
</dbReference>
<evidence type="ECO:0008006" key="2">
    <source>
        <dbReference type="Google" id="ProtNLM"/>
    </source>
</evidence>